<dbReference type="EMBL" id="JACAZF010000013">
    <property type="protein sequence ID" value="KAF7291441.1"/>
    <property type="molecule type" value="Genomic_DNA"/>
</dbReference>
<accession>A0A8H6S2B4</accession>
<evidence type="ECO:0000313" key="3">
    <source>
        <dbReference type="Proteomes" id="UP000636479"/>
    </source>
</evidence>
<sequence length="279" mass="30705">MLPIAFQTAYLPPIRCFGHMSWTAVRCFGQMSWTTIQSDARDSQGFGLSAERQDGPFGIPSTVLNIISFASTYAILSLQHSIPLLIMTTNDNATGVTSSTPKIVWKKQSAHQYRAAGLKDDPHRAWIIENLYPDYVDAIKSGRIDGKRDQYAKTTLLHRFDAEFDFTGKNYNMGDFANTLATILSNQYANTDRNRPAAGAETIFEKRNKVAITEAANSARLAAAAQGGSTKNGVYYQSELNRLFAEATSNEESKAELEAAAETENELLRNGLTADTIAE</sequence>
<dbReference type="AlphaFoldDB" id="A0A8H6S2B4"/>
<dbReference type="RefSeq" id="XP_037214563.1">
    <property type="nucleotide sequence ID" value="XM_037369357.1"/>
</dbReference>
<gene>
    <name evidence="2" type="ORF">MIND_01289200</name>
</gene>
<dbReference type="GeneID" id="59351873"/>
<keyword evidence="3" id="KW-1185">Reference proteome</keyword>
<organism evidence="2 3">
    <name type="scientific">Mycena indigotica</name>
    <dbReference type="NCBI Taxonomy" id="2126181"/>
    <lineage>
        <taxon>Eukaryota</taxon>
        <taxon>Fungi</taxon>
        <taxon>Dikarya</taxon>
        <taxon>Basidiomycota</taxon>
        <taxon>Agaricomycotina</taxon>
        <taxon>Agaricomycetes</taxon>
        <taxon>Agaricomycetidae</taxon>
        <taxon>Agaricales</taxon>
        <taxon>Marasmiineae</taxon>
        <taxon>Mycenaceae</taxon>
        <taxon>Mycena</taxon>
    </lineage>
</organism>
<comment type="caution">
    <text evidence="2">The sequence shown here is derived from an EMBL/GenBank/DDBJ whole genome shotgun (WGS) entry which is preliminary data.</text>
</comment>
<dbReference type="OrthoDB" id="2993414at2759"/>
<reference evidence="2" key="1">
    <citation type="submission" date="2020-05" db="EMBL/GenBank/DDBJ databases">
        <title>Mycena genomes resolve the evolution of fungal bioluminescence.</title>
        <authorList>
            <person name="Tsai I.J."/>
        </authorList>
    </citation>
    <scope>NUCLEOTIDE SEQUENCE</scope>
    <source>
        <strain evidence="2">171206Taipei</strain>
    </source>
</reference>
<evidence type="ECO:0000313" key="2">
    <source>
        <dbReference type="EMBL" id="KAF7291441.1"/>
    </source>
</evidence>
<name>A0A8H6S2B4_9AGAR</name>
<feature type="region of interest" description="Disordered" evidence="1">
    <location>
        <begin position="251"/>
        <end position="279"/>
    </location>
</feature>
<evidence type="ECO:0000256" key="1">
    <source>
        <dbReference type="SAM" id="MobiDB-lite"/>
    </source>
</evidence>
<protein>
    <submittedName>
        <fullName evidence="2">Uncharacterized protein</fullName>
    </submittedName>
</protein>
<proteinExistence type="predicted"/>
<dbReference type="Proteomes" id="UP000636479">
    <property type="component" value="Unassembled WGS sequence"/>
</dbReference>